<evidence type="ECO:0000259" key="1">
    <source>
        <dbReference type="Pfam" id="PF20151"/>
    </source>
</evidence>
<organism evidence="2 3">
    <name type="scientific">Candolleomyces eurysporus</name>
    <dbReference type="NCBI Taxonomy" id="2828524"/>
    <lineage>
        <taxon>Eukaryota</taxon>
        <taxon>Fungi</taxon>
        <taxon>Dikarya</taxon>
        <taxon>Basidiomycota</taxon>
        <taxon>Agaricomycotina</taxon>
        <taxon>Agaricomycetes</taxon>
        <taxon>Agaricomycetidae</taxon>
        <taxon>Agaricales</taxon>
        <taxon>Agaricineae</taxon>
        <taxon>Psathyrellaceae</taxon>
        <taxon>Candolleomyces</taxon>
    </lineage>
</organism>
<evidence type="ECO:0000313" key="2">
    <source>
        <dbReference type="EMBL" id="KAJ2922775.1"/>
    </source>
</evidence>
<sequence length="108" mass="12269">MTTLPDGVSYDAIVQAYTSTQYGNYLAVSSFTVVIADFLHTFPDEVRLMWKAPMSLPKVLFFGIRYYILIHGVFFLTEQSIEYSPCATGNIHPCYPLHQDDSPLTFMC</sequence>
<dbReference type="Pfam" id="PF20151">
    <property type="entry name" value="DUF6533"/>
    <property type="match status" value="1"/>
</dbReference>
<reference evidence="2" key="1">
    <citation type="submission" date="2022-06" db="EMBL/GenBank/DDBJ databases">
        <title>Genome Sequence of Candolleomyces eurysporus.</title>
        <authorList>
            <person name="Buettner E."/>
        </authorList>
    </citation>
    <scope>NUCLEOTIDE SEQUENCE</scope>
    <source>
        <strain evidence="2">VTCC 930004</strain>
    </source>
</reference>
<dbReference type="AlphaFoldDB" id="A0A9W8M8J1"/>
<evidence type="ECO:0000313" key="3">
    <source>
        <dbReference type="Proteomes" id="UP001140091"/>
    </source>
</evidence>
<feature type="non-terminal residue" evidence="2">
    <location>
        <position position="1"/>
    </location>
</feature>
<gene>
    <name evidence="2" type="ORF">H1R20_g14330</name>
</gene>
<dbReference type="OrthoDB" id="2638860at2759"/>
<accession>A0A9W8M8J1</accession>
<feature type="domain" description="DUF6533" evidence="1">
    <location>
        <begin position="25"/>
        <end position="70"/>
    </location>
</feature>
<dbReference type="EMBL" id="JANBPK010001476">
    <property type="protein sequence ID" value="KAJ2922775.1"/>
    <property type="molecule type" value="Genomic_DNA"/>
</dbReference>
<name>A0A9W8M8J1_9AGAR</name>
<keyword evidence="3" id="KW-1185">Reference proteome</keyword>
<protein>
    <recommendedName>
        <fullName evidence="1">DUF6533 domain-containing protein</fullName>
    </recommendedName>
</protein>
<dbReference type="InterPro" id="IPR045340">
    <property type="entry name" value="DUF6533"/>
</dbReference>
<proteinExistence type="predicted"/>
<dbReference type="Proteomes" id="UP001140091">
    <property type="component" value="Unassembled WGS sequence"/>
</dbReference>
<comment type="caution">
    <text evidence="2">The sequence shown here is derived from an EMBL/GenBank/DDBJ whole genome shotgun (WGS) entry which is preliminary data.</text>
</comment>